<evidence type="ECO:0000256" key="1">
    <source>
        <dbReference type="SAM" id="Coils"/>
    </source>
</evidence>
<dbReference type="Gene3D" id="3.40.50.1980">
    <property type="entry name" value="Nitrogenase molybdenum iron protein domain"/>
    <property type="match status" value="2"/>
</dbReference>
<dbReference type="PROSITE" id="PS50983">
    <property type="entry name" value="FE_B12_PBP"/>
    <property type="match status" value="1"/>
</dbReference>
<keyword evidence="1" id="KW-0175">Coiled coil</keyword>
<evidence type="ECO:0000259" key="2">
    <source>
        <dbReference type="PROSITE" id="PS50983"/>
    </source>
</evidence>
<protein>
    <submittedName>
        <fullName evidence="3">ABC transporter substrate-binding protein</fullName>
    </submittedName>
</protein>
<dbReference type="InterPro" id="IPR050902">
    <property type="entry name" value="ABC_Transporter_SBP"/>
</dbReference>
<evidence type="ECO:0000313" key="4">
    <source>
        <dbReference type="Proteomes" id="UP000241238"/>
    </source>
</evidence>
<feature type="coiled-coil region" evidence="1">
    <location>
        <begin position="132"/>
        <end position="159"/>
    </location>
</feature>
<dbReference type="EMBL" id="CP028103">
    <property type="protein sequence ID" value="AVQ30910.1"/>
    <property type="molecule type" value="Genomic_DNA"/>
</dbReference>
<dbReference type="Pfam" id="PF01497">
    <property type="entry name" value="Peripla_BP_2"/>
    <property type="match status" value="1"/>
</dbReference>
<organism evidence="3 4">
    <name type="scientific">Fusobacterium varium ATCC 27725</name>
    <dbReference type="NCBI Taxonomy" id="469618"/>
    <lineage>
        <taxon>Bacteria</taxon>
        <taxon>Fusobacteriati</taxon>
        <taxon>Fusobacteriota</taxon>
        <taxon>Fusobacteriia</taxon>
        <taxon>Fusobacteriales</taxon>
        <taxon>Fusobacteriaceae</taxon>
        <taxon>Fusobacterium</taxon>
    </lineage>
</organism>
<dbReference type="Proteomes" id="UP000241238">
    <property type="component" value="Chromosome"/>
</dbReference>
<accession>A0ABM6U3L3</accession>
<evidence type="ECO:0000313" key="3">
    <source>
        <dbReference type="EMBL" id="AVQ30910.1"/>
    </source>
</evidence>
<sequence length="291" mass="33041">MKKIISLIYIILTFVISVYALGADGKKFNRIASLTLSGDEMILSLVNHKRIVGLCGKINEEPDMSHVWEIAKGFPKIESNIETMIDLEPDLVITADWMKKDVLLQIEETGVNIYTYKTPKNFEEQKKLIRELAELVGEKERGEALVKNMEDRLSALQKQITDNYKGKKPKVLMYTSYEYTSGKDTTFDDMVRLIGGINTAGEAGINGSQKISKEKVIELNPDVIIIPIWKGHINSEEFSAFVMNDPSFENLKAVKNKKIYLVKHKTLSPTSQYMIDGIEKLGKTIYNLREE</sequence>
<reference evidence="4" key="1">
    <citation type="journal article" date="2018" name="MSphere">
        <title>Fusobacterium Genomics Using MinION and Illumina Sequencing Enables Genome Completion and Correction.</title>
        <authorList>
            <person name="Todd S.M."/>
            <person name="Settlage R.E."/>
            <person name="Lahmers K.K."/>
            <person name="Slade D.J."/>
        </authorList>
    </citation>
    <scope>NUCLEOTIDE SEQUENCE [LARGE SCALE GENOMIC DNA]</scope>
    <source>
        <strain evidence="4">ATCC 27725</strain>
    </source>
</reference>
<dbReference type="PANTHER" id="PTHR30535">
    <property type="entry name" value="VITAMIN B12-BINDING PROTEIN"/>
    <property type="match status" value="1"/>
</dbReference>
<feature type="domain" description="Fe/B12 periplasmic-binding" evidence="2">
    <location>
        <begin position="30"/>
        <end position="289"/>
    </location>
</feature>
<keyword evidence="4" id="KW-1185">Reference proteome</keyword>
<dbReference type="GeneID" id="77467673"/>
<gene>
    <name evidence="3" type="ORF">C4N18_06675</name>
</gene>
<dbReference type="RefSeq" id="WP_005949897.1">
    <property type="nucleotide sequence ID" value="NZ_CP028103.1"/>
</dbReference>
<dbReference type="InterPro" id="IPR002491">
    <property type="entry name" value="ABC_transptr_periplasmic_BD"/>
</dbReference>
<dbReference type="PANTHER" id="PTHR30535:SF34">
    <property type="entry name" value="MOLYBDATE-BINDING PROTEIN MOLA"/>
    <property type="match status" value="1"/>
</dbReference>
<name>A0ABM6U3L3_FUSVA</name>
<proteinExistence type="predicted"/>
<dbReference type="SUPFAM" id="SSF53807">
    <property type="entry name" value="Helical backbone' metal receptor"/>
    <property type="match status" value="1"/>
</dbReference>